<dbReference type="Proteomes" id="UP000215405">
    <property type="component" value="Unassembled WGS sequence"/>
</dbReference>
<dbReference type="Pfam" id="PF08223">
    <property type="entry name" value="PaaX_C"/>
    <property type="match status" value="1"/>
</dbReference>
<organism evidence="3 4">
    <name type="scientific">Notoacmeibacter marinus</name>
    <dbReference type="NCBI Taxonomy" id="1876515"/>
    <lineage>
        <taxon>Bacteria</taxon>
        <taxon>Pseudomonadati</taxon>
        <taxon>Pseudomonadota</taxon>
        <taxon>Alphaproteobacteria</taxon>
        <taxon>Hyphomicrobiales</taxon>
        <taxon>Notoacmeibacteraceae</taxon>
        <taxon>Notoacmeibacter</taxon>
    </lineage>
</organism>
<evidence type="ECO:0000259" key="1">
    <source>
        <dbReference type="Pfam" id="PF07848"/>
    </source>
</evidence>
<evidence type="ECO:0000313" key="4">
    <source>
        <dbReference type="Proteomes" id="UP000215405"/>
    </source>
</evidence>
<name>A0A231V2V0_9HYPH</name>
<reference evidence="4" key="1">
    <citation type="journal article" date="2017" name="Int. J. Syst. Evol. Microbiol.">
        <title>Notoacmeibacter marinus gen. nov., sp. nov., isolated from the gut of a limpet and proposal of Notoacmeibacteraceae fam. nov. in the order Rhizobiales of the class Alphaproteobacteria.</title>
        <authorList>
            <person name="Huang Z."/>
            <person name="Guo F."/>
            <person name="Lai Q."/>
        </authorList>
    </citation>
    <scope>NUCLEOTIDE SEQUENCE [LARGE SCALE GENOMIC DNA]</scope>
    <source>
        <strain evidence="4">XMTR2A4</strain>
    </source>
</reference>
<dbReference type="InterPro" id="IPR011965">
    <property type="entry name" value="PaaX_trns_reg"/>
</dbReference>
<dbReference type="InterPro" id="IPR011991">
    <property type="entry name" value="ArsR-like_HTH"/>
</dbReference>
<comment type="caution">
    <text evidence="3">The sequence shown here is derived from an EMBL/GenBank/DDBJ whole genome shotgun (WGS) entry which is preliminary data.</text>
</comment>
<accession>A0A231V2V0</accession>
<dbReference type="AlphaFoldDB" id="A0A231V2V0"/>
<evidence type="ECO:0000259" key="2">
    <source>
        <dbReference type="Pfam" id="PF08223"/>
    </source>
</evidence>
<dbReference type="InterPro" id="IPR013225">
    <property type="entry name" value="PaaX_C"/>
</dbReference>
<sequence>MPANALIRSICGATTPRAPAMIVTIYGDLVMPNGGVMGMAALIALCEQLGFSESLVRTAVSRLVAAGRLEGERHGRRSYYRLTEAAHREFSEVARQLHNPPPPPKGWAIHMAPATLAALQTPERPLGRLAGDLFLAPDRTAPNVDAQLTFQIASVSDSSALRDLAASIWPLDDLGNGYRAFLNRFSALEMRGSAQQALLLRLLLVHEFRMLLLGDPRLPADGLPTDWPGEAARGLFEGLHRNLSQLADAAIAPLFEDMPAFGDTGSAGRPLPTV</sequence>
<protein>
    <recommendedName>
        <fullName evidence="5">PaaX family transcriptional regulator</fullName>
    </recommendedName>
</protein>
<keyword evidence="4" id="KW-1185">Reference proteome</keyword>
<dbReference type="InterPro" id="IPR012906">
    <property type="entry name" value="PaaX-like_N"/>
</dbReference>
<dbReference type="EMBL" id="NBYO01000001">
    <property type="protein sequence ID" value="OXT02502.1"/>
    <property type="molecule type" value="Genomic_DNA"/>
</dbReference>
<dbReference type="GO" id="GO:0006355">
    <property type="term" value="P:regulation of DNA-templated transcription"/>
    <property type="evidence" value="ECO:0007669"/>
    <property type="project" value="UniProtKB-ARBA"/>
</dbReference>
<dbReference type="PIRSF" id="PIRSF020623">
    <property type="entry name" value="PaaX"/>
    <property type="match status" value="1"/>
</dbReference>
<dbReference type="Gene3D" id="1.20.58.1460">
    <property type="match status" value="1"/>
</dbReference>
<dbReference type="Gene3D" id="1.10.10.10">
    <property type="entry name" value="Winged helix-like DNA-binding domain superfamily/Winged helix DNA-binding domain"/>
    <property type="match status" value="1"/>
</dbReference>
<proteinExistence type="predicted"/>
<dbReference type="Pfam" id="PF07848">
    <property type="entry name" value="PaaX"/>
    <property type="match status" value="1"/>
</dbReference>
<dbReference type="InterPro" id="IPR036390">
    <property type="entry name" value="WH_DNA-bd_sf"/>
</dbReference>
<evidence type="ECO:0000313" key="3">
    <source>
        <dbReference type="EMBL" id="OXT02502.1"/>
    </source>
</evidence>
<feature type="domain" description="Transcriptional repressor PaaX-like N-terminal" evidence="1">
    <location>
        <begin position="18"/>
        <end position="85"/>
    </location>
</feature>
<gene>
    <name evidence="3" type="ORF">B7H23_06285</name>
</gene>
<feature type="domain" description="Transcriptional repressor PaaX-like C-terminal" evidence="2">
    <location>
        <begin position="169"/>
        <end position="249"/>
    </location>
</feature>
<evidence type="ECO:0008006" key="5">
    <source>
        <dbReference type="Google" id="ProtNLM"/>
    </source>
</evidence>
<dbReference type="PANTHER" id="PTHR30319:SF1">
    <property type="entry name" value="TRANSCRIPTIONAL REPRESSOR PAAX"/>
    <property type="match status" value="1"/>
</dbReference>
<dbReference type="SUPFAM" id="SSF46785">
    <property type="entry name" value="Winged helix' DNA-binding domain"/>
    <property type="match status" value="1"/>
</dbReference>
<dbReference type="InterPro" id="IPR036388">
    <property type="entry name" value="WH-like_DNA-bd_sf"/>
</dbReference>
<dbReference type="PANTHER" id="PTHR30319">
    <property type="entry name" value="PHENYLACETIC ACID REGULATOR-RELATED TRANSCRIPTIONAL REPRESSOR"/>
    <property type="match status" value="1"/>
</dbReference>
<dbReference type="GO" id="GO:0006351">
    <property type="term" value="P:DNA-templated transcription"/>
    <property type="evidence" value="ECO:0007669"/>
    <property type="project" value="InterPro"/>
</dbReference>
<dbReference type="CDD" id="cd00090">
    <property type="entry name" value="HTH_ARSR"/>
    <property type="match status" value="1"/>
</dbReference>